<organism evidence="1 2">
    <name type="scientific">Puccinia coronata f. sp. avenae</name>
    <dbReference type="NCBI Taxonomy" id="200324"/>
    <lineage>
        <taxon>Eukaryota</taxon>
        <taxon>Fungi</taxon>
        <taxon>Dikarya</taxon>
        <taxon>Basidiomycota</taxon>
        <taxon>Pucciniomycotina</taxon>
        <taxon>Pucciniomycetes</taxon>
        <taxon>Pucciniales</taxon>
        <taxon>Pucciniaceae</taxon>
        <taxon>Puccinia</taxon>
    </lineage>
</organism>
<dbReference type="STRING" id="200324.A0A2N5W4Y7"/>
<reference evidence="1 2" key="1">
    <citation type="submission" date="2017-11" db="EMBL/GenBank/DDBJ databases">
        <title>De novo assembly and phasing of dikaryotic genomes from two isolates of Puccinia coronata f. sp. avenae, the causal agent of oat crown rust.</title>
        <authorList>
            <person name="Miller M.E."/>
            <person name="Zhang Y."/>
            <person name="Omidvar V."/>
            <person name="Sperschneider J."/>
            <person name="Schwessinger B."/>
            <person name="Raley C."/>
            <person name="Palmer J.M."/>
            <person name="Garnica D."/>
            <person name="Upadhyaya N."/>
            <person name="Rathjen J."/>
            <person name="Taylor J.M."/>
            <person name="Park R.F."/>
            <person name="Dodds P.N."/>
            <person name="Hirsch C.D."/>
            <person name="Kianian S.F."/>
            <person name="Figueroa M."/>
        </authorList>
    </citation>
    <scope>NUCLEOTIDE SEQUENCE [LARGE SCALE GENOMIC DNA]</scope>
    <source>
        <strain evidence="1">12NC29</strain>
    </source>
</reference>
<dbReference type="EMBL" id="PGCJ01000012">
    <property type="protein sequence ID" value="PLW57307.1"/>
    <property type="molecule type" value="Genomic_DNA"/>
</dbReference>
<dbReference type="Proteomes" id="UP000235388">
    <property type="component" value="Unassembled WGS sequence"/>
</dbReference>
<proteinExistence type="predicted"/>
<accession>A0A2N5W4Y7</accession>
<protein>
    <submittedName>
        <fullName evidence="1">Uncharacterized protein</fullName>
    </submittedName>
</protein>
<gene>
    <name evidence="1" type="ORF">PCANC_02433</name>
</gene>
<keyword evidence="2" id="KW-1185">Reference proteome</keyword>
<evidence type="ECO:0000313" key="1">
    <source>
        <dbReference type="EMBL" id="PLW57307.1"/>
    </source>
</evidence>
<sequence>MPLDAISLRPNSTHPDSTISIQQWSLHRPDSSSCIKPEYRGSNAHQKYLEPLAPSVTAIIHKILSNRKWDCKDAIAGTPSSSTIAPSTPSSAVAPAAPSSTIAPAAQSAAIAPAAPSCAIAPATPSCAIAPVAPPATIPAESTKTSDKFRLSSEEMAKYAKLPTQKFCTLQAIHIRYSAKLQLSEQNQLAAEGYRQAQSSAAGVALPGTQSNNLAEVFTRRKTLPSQKKMMEGVEAWKLTVQRQLKEMSNSMQIEGFLVLALQDCTHNFFLQGGSFLGQQYL</sequence>
<evidence type="ECO:0000313" key="2">
    <source>
        <dbReference type="Proteomes" id="UP000235388"/>
    </source>
</evidence>
<name>A0A2N5W4Y7_9BASI</name>
<dbReference type="AlphaFoldDB" id="A0A2N5W4Y7"/>
<comment type="caution">
    <text evidence="1">The sequence shown here is derived from an EMBL/GenBank/DDBJ whole genome shotgun (WGS) entry which is preliminary data.</text>
</comment>